<evidence type="ECO:0000256" key="9">
    <source>
        <dbReference type="ARBA" id="ARBA00022597"/>
    </source>
</evidence>
<evidence type="ECO:0000256" key="5">
    <source>
        <dbReference type="ARBA" id="ARBA00021825"/>
    </source>
</evidence>
<reference evidence="19" key="1">
    <citation type="submission" date="2024-05" db="EMBL/GenBank/DDBJ databases">
        <authorList>
            <person name="Yu L."/>
        </authorList>
    </citation>
    <scope>NUCLEOTIDE SEQUENCE</scope>
    <source>
        <strain evidence="19">G08B096</strain>
    </source>
</reference>
<organism evidence="19">
    <name type="scientific">Agromyces sp. G08B096</name>
    <dbReference type="NCBI Taxonomy" id="3156399"/>
    <lineage>
        <taxon>Bacteria</taxon>
        <taxon>Bacillati</taxon>
        <taxon>Actinomycetota</taxon>
        <taxon>Actinomycetes</taxon>
        <taxon>Micrococcales</taxon>
        <taxon>Microbacteriaceae</taxon>
        <taxon>Agromyces</taxon>
    </lineage>
</organism>
<dbReference type="RefSeq" id="WP_350349172.1">
    <property type="nucleotide sequence ID" value="NZ_CP158374.1"/>
</dbReference>
<evidence type="ECO:0000256" key="11">
    <source>
        <dbReference type="ARBA" id="ARBA00022683"/>
    </source>
</evidence>
<evidence type="ECO:0000256" key="13">
    <source>
        <dbReference type="ARBA" id="ARBA00022989"/>
    </source>
</evidence>
<keyword evidence="7" id="KW-1003">Cell membrane</keyword>
<dbReference type="GO" id="GO:0009401">
    <property type="term" value="P:phosphoenolpyruvate-dependent sugar phosphotransferase system"/>
    <property type="evidence" value="ECO:0007669"/>
    <property type="project" value="UniProtKB-KW"/>
</dbReference>
<dbReference type="InterPro" id="IPR036095">
    <property type="entry name" value="PTS_EIIB-like_sf"/>
</dbReference>
<evidence type="ECO:0000256" key="12">
    <source>
        <dbReference type="ARBA" id="ARBA00022692"/>
    </source>
</evidence>
<keyword evidence="10" id="KW-0808">Transferase</keyword>
<keyword evidence="12 16" id="KW-0812">Transmembrane</keyword>
<dbReference type="Pfam" id="PF02302">
    <property type="entry name" value="PTS_IIB"/>
    <property type="match status" value="1"/>
</dbReference>
<sequence>MTTTSPDTKRPGGARVAVQKFGTFLSGMIMPNIPALIAWGIITAFFIPVGWTPNADLATLVFPVIHYLLPILIAYTGGHMVYQVRGGVVAAIAVLGAIAGSDLLVDQFNATLPEGDAPLGYVHMFIGAMIMGPLAAYTMKWLDRLWDGRIKAGFEMLVNMFSAGIWGFVMAVVGFYPVAWLVNGIMTVLGNGVNWLIETNLLPLTSIIIEPAKVFFLNNAINHGVLTPLGTQEAADTGQSILFLLEANPGPGVGLLLAFTLFGIGAARATAPGAAVIQFFGGIHEVYFPYALMKPVLILALIAGGMTGVTTNMLLGGALRAPAAPGSIIAVLAQTAAGAYVAVILSVVLSAAVTFVIASVILRASRKRDLAAEAAGGDAFGAAIDRTTEAKGKQSAYLDGLRAEGMEDVEEAGVLTAATLGDKRIEHVVFACDAGMGSSAMGASVLRNKIKKAGIEGVTVVNTAIANLDPSADLVITQSQLTDRARQQTPDALHVSVDNFMNSPKYDEVVDLIKSRGAR</sequence>
<dbReference type="CDD" id="cd05567">
    <property type="entry name" value="PTS_IIB_mannitol"/>
    <property type="match status" value="1"/>
</dbReference>
<evidence type="ECO:0000256" key="14">
    <source>
        <dbReference type="ARBA" id="ARBA00023136"/>
    </source>
</evidence>
<comment type="subcellular location">
    <subcellularLocation>
        <location evidence="3">Cell membrane</location>
        <topology evidence="3">Multi-pass membrane protein</topology>
    </subcellularLocation>
</comment>
<dbReference type="GO" id="GO:0090563">
    <property type="term" value="F:protein-phosphocysteine-sugar phosphotransferase activity"/>
    <property type="evidence" value="ECO:0007669"/>
    <property type="project" value="TreeGrafter"/>
</dbReference>
<keyword evidence="11" id="KW-0598">Phosphotransferase system</keyword>
<evidence type="ECO:0000256" key="15">
    <source>
        <dbReference type="ARBA" id="ARBA00033349"/>
    </source>
</evidence>
<evidence type="ECO:0000256" key="16">
    <source>
        <dbReference type="SAM" id="Phobius"/>
    </source>
</evidence>
<evidence type="ECO:0000256" key="7">
    <source>
        <dbReference type="ARBA" id="ARBA00022475"/>
    </source>
</evidence>
<protein>
    <recommendedName>
        <fullName evidence="5">PTS system mannitol-specific EIICB component</fullName>
        <ecNumber evidence="4">2.7.1.197</ecNumber>
    </recommendedName>
    <alternativeName>
        <fullName evidence="15">EIICB-Mtl</fullName>
    </alternativeName>
</protein>
<evidence type="ECO:0000256" key="2">
    <source>
        <dbReference type="ARBA" id="ARBA00002434"/>
    </source>
</evidence>
<feature type="transmembrane region" description="Helical" evidence="16">
    <location>
        <begin position="57"/>
        <end position="75"/>
    </location>
</feature>
<feature type="transmembrane region" description="Helical" evidence="16">
    <location>
        <begin position="339"/>
        <end position="362"/>
    </location>
</feature>
<proteinExistence type="predicted"/>
<evidence type="ECO:0000256" key="1">
    <source>
        <dbReference type="ARBA" id="ARBA00001655"/>
    </source>
</evidence>
<keyword evidence="6" id="KW-0813">Transport</keyword>
<dbReference type="SUPFAM" id="SSF52794">
    <property type="entry name" value="PTS system IIB component-like"/>
    <property type="match status" value="1"/>
</dbReference>
<keyword evidence="13 16" id="KW-1133">Transmembrane helix</keyword>
<keyword evidence="14 16" id="KW-0472">Membrane</keyword>
<feature type="domain" description="PTS EIIC type-2" evidence="18">
    <location>
        <begin position="21"/>
        <end position="371"/>
    </location>
</feature>
<gene>
    <name evidence="19" type="ORF">ABIQ69_04370</name>
</gene>
<dbReference type="Gene3D" id="3.40.50.2300">
    <property type="match status" value="1"/>
</dbReference>
<accession>A0AAU7W9R9</accession>
<evidence type="ECO:0000313" key="19">
    <source>
        <dbReference type="EMBL" id="XBX83165.1"/>
    </source>
</evidence>
<dbReference type="EMBL" id="CP158374">
    <property type="protein sequence ID" value="XBX83165.1"/>
    <property type="molecule type" value="Genomic_DNA"/>
</dbReference>
<feature type="transmembrane region" description="Helical" evidence="16">
    <location>
        <begin position="117"/>
        <end position="137"/>
    </location>
</feature>
<feature type="transmembrane region" description="Helical" evidence="16">
    <location>
        <begin position="157"/>
        <end position="179"/>
    </location>
</feature>
<evidence type="ECO:0000259" key="18">
    <source>
        <dbReference type="PROSITE" id="PS51104"/>
    </source>
</evidence>
<feature type="transmembrane region" description="Helical" evidence="16">
    <location>
        <begin position="33"/>
        <end position="51"/>
    </location>
</feature>
<dbReference type="PROSITE" id="PS51099">
    <property type="entry name" value="PTS_EIIB_TYPE_2"/>
    <property type="match status" value="1"/>
</dbReference>
<evidence type="ECO:0000259" key="17">
    <source>
        <dbReference type="PROSITE" id="PS51099"/>
    </source>
</evidence>
<comment type="function">
    <text evidence="2">The phosphoenolpyruvate-dependent sugar phosphotransferase system (sugar PTS), a major carbohydrate active transport system, catalyzes the phosphorylation of incoming sugar substrates concomitantly with their translocation across the cell membrane. The enzyme II CmtAB PTS system is involved in D-mannitol transport.</text>
</comment>
<feature type="transmembrane region" description="Helical" evidence="16">
    <location>
        <begin position="296"/>
        <end position="319"/>
    </location>
</feature>
<keyword evidence="8" id="KW-0597">Phosphoprotein</keyword>
<dbReference type="InterPro" id="IPR003501">
    <property type="entry name" value="PTS_EIIB_2/3"/>
</dbReference>
<evidence type="ECO:0000256" key="10">
    <source>
        <dbReference type="ARBA" id="ARBA00022679"/>
    </source>
</evidence>
<dbReference type="InterPro" id="IPR013014">
    <property type="entry name" value="PTS_EIIC_2"/>
</dbReference>
<dbReference type="PROSITE" id="PS51104">
    <property type="entry name" value="PTS_EIIC_TYPE_2"/>
    <property type="match status" value="1"/>
</dbReference>
<keyword evidence="9" id="KW-0762">Sugar transport</keyword>
<dbReference type="GO" id="GO:0005886">
    <property type="term" value="C:plasma membrane"/>
    <property type="evidence" value="ECO:0007669"/>
    <property type="project" value="UniProtKB-SubCell"/>
</dbReference>
<dbReference type="InterPro" id="IPR029503">
    <property type="entry name" value="PTS_EIIB_mannitol"/>
</dbReference>
<dbReference type="GO" id="GO:0022872">
    <property type="term" value="F:protein-N(PI)-phosphohistidine-mannitol phosphotransferase system transmembrane transporter activity"/>
    <property type="evidence" value="ECO:0007669"/>
    <property type="project" value="InterPro"/>
</dbReference>
<dbReference type="EC" id="2.7.1.197" evidence="4"/>
<dbReference type="InterPro" id="IPR013011">
    <property type="entry name" value="PTS_EIIB_2"/>
</dbReference>
<name>A0AAU7W9R9_9MICO</name>
<dbReference type="InterPro" id="IPR050893">
    <property type="entry name" value="Sugar_PTS"/>
</dbReference>
<dbReference type="PANTHER" id="PTHR30181">
    <property type="entry name" value="MANNITOL PERMEASE IIC COMPONENT"/>
    <property type="match status" value="1"/>
</dbReference>
<feature type="transmembrane region" description="Helical" evidence="16">
    <location>
        <begin position="253"/>
        <end position="275"/>
    </location>
</feature>
<evidence type="ECO:0000256" key="8">
    <source>
        <dbReference type="ARBA" id="ARBA00022553"/>
    </source>
</evidence>
<dbReference type="AlphaFoldDB" id="A0AAU7W9R9"/>
<feature type="transmembrane region" description="Helical" evidence="16">
    <location>
        <begin position="87"/>
        <end position="105"/>
    </location>
</feature>
<dbReference type="InterPro" id="IPR003352">
    <property type="entry name" value="PTS_EIIC"/>
</dbReference>
<evidence type="ECO:0000256" key="6">
    <source>
        <dbReference type="ARBA" id="ARBA00022448"/>
    </source>
</evidence>
<evidence type="ECO:0000256" key="4">
    <source>
        <dbReference type="ARBA" id="ARBA00011909"/>
    </source>
</evidence>
<feature type="domain" description="PTS EIIB type-2" evidence="17">
    <location>
        <begin position="426"/>
        <end position="519"/>
    </location>
</feature>
<dbReference type="PANTHER" id="PTHR30181:SF2">
    <property type="entry name" value="PTS SYSTEM MANNITOL-SPECIFIC EIICBA COMPONENT"/>
    <property type="match status" value="1"/>
</dbReference>
<comment type="catalytic activity">
    <reaction evidence="1">
        <text>D-mannitol(out) + N(pros)-phospho-L-histidyl-[protein] = D-mannitol 1-phosphate(in) + L-histidyl-[protein]</text>
        <dbReference type="Rhea" id="RHEA:33363"/>
        <dbReference type="Rhea" id="RHEA-COMP:9745"/>
        <dbReference type="Rhea" id="RHEA-COMP:9746"/>
        <dbReference type="ChEBI" id="CHEBI:16899"/>
        <dbReference type="ChEBI" id="CHEBI:29979"/>
        <dbReference type="ChEBI" id="CHEBI:61381"/>
        <dbReference type="ChEBI" id="CHEBI:64837"/>
        <dbReference type="EC" id="2.7.1.197"/>
    </reaction>
</comment>
<dbReference type="Pfam" id="PF02378">
    <property type="entry name" value="PTS_EIIC"/>
    <property type="match status" value="1"/>
</dbReference>
<evidence type="ECO:0000256" key="3">
    <source>
        <dbReference type="ARBA" id="ARBA00004651"/>
    </source>
</evidence>